<evidence type="ECO:0000259" key="1">
    <source>
        <dbReference type="Pfam" id="PF19956"/>
    </source>
</evidence>
<gene>
    <name evidence="2" type="ORF">ABII15_32605</name>
</gene>
<dbReference type="EMBL" id="CP159534">
    <property type="protein sequence ID" value="XCJ74425.1"/>
    <property type="molecule type" value="Genomic_DNA"/>
</dbReference>
<accession>A0AAU8J0I0</accession>
<dbReference type="AlphaFoldDB" id="A0AAU8J0I0"/>
<organism evidence="2">
    <name type="scientific">Streptomyces tabacisoli</name>
    <dbReference type="NCBI Taxonomy" id="3156398"/>
    <lineage>
        <taxon>Bacteria</taxon>
        <taxon>Bacillati</taxon>
        <taxon>Actinomycetota</taxon>
        <taxon>Actinomycetes</taxon>
        <taxon>Kitasatosporales</taxon>
        <taxon>Streptomycetaceae</taxon>
        <taxon>Streptomyces</taxon>
    </lineage>
</organism>
<feature type="domain" description="Effector-associated" evidence="1">
    <location>
        <begin position="281"/>
        <end position="357"/>
    </location>
</feature>
<dbReference type="InterPro" id="IPR045431">
    <property type="entry name" value="EAD2"/>
</dbReference>
<dbReference type="KEGG" id="stac:ABII15_32605"/>
<dbReference type="RefSeq" id="WP_353945869.1">
    <property type="nucleotide sequence ID" value="NZ_CP159534.1"/>
</dbReference>
<proteinExistence type="predicted"/>
<protein>
    <submittedName>
        <fullName evidence="2">Caspase family protein</fullName>
    </submittedName>
</protein>
<dbReference type="Gene3D" id="3.40.50.1460">
    <property type="match status" value="1"/>
</dbReference>
<evidence type="ECO:0000313" key="2">
    <source>
        <dbReference type="EMBL" id="XCJ74425.1"/>
    </source>
</evidence>
<reference evidence="2" key="1">
    <citation type="submission" date="2024-06" db="EMBL/GenBank/DDBJ databases">
        <title>Streptomyces sp. strain HUAS MG91 genome sequences.</title>
        <authorList>
            <person name="Mo P."/>
        </authorList>
    </citation>
    <scope>NUCLEOTIDE SEQUENCE</scope>
    <source>
        <strain evidence="2">HUAS MG91</strain>
    </source>
</reference>
<sequence>MTPPETDPRRVTALVVGIEEYAAGESWRLPGPADDAVRFHGWLRERGVPEANILLHLAPAEGHRPALPYRPADQTALHHALTEELPSLDGDFLWVWWGGHGVLDQDERIRLYYADATERARRNLDLESACRLLASDAVTGHARQTWVVDACQTFDERHGFPRALDTERLGAGARTTVHEQALLLAASRGERAANDPVLRGGVFSRLVQDELDRSAPGTTPDPERLLAAVQARVEREVWASDRPGQLPTLILRRPGQERTLGPSAARRPRPGALPALTRVAEALLAYPFTHSADERQTLVLLLDPRLTARMRRNPAPRPDLVAIVSAHGRRADELWTLYEAVVTLDDDPDRAAELEAAISELAAD</sequence>
<dbReference type="Pfam" id="PF19956">
    <property type="entry name" value="EAD2"/>
    <property type="match status" value="1"/>
</dbReference>
<name>A0AAU8J0I0_9ACTN</name>